<feature type="disulfide bond" evidence="2">
    <location>
        <begin position="322"/>
        <end position="340"/>
    </location>
</feature>
<dbReference type="PANTHER" id="PTHR39069">
    <property type="entry name" value="ECDYSONE-INDUCIBLE GENE E1, ISOFORM A"/>
    <property type="match status" value="1"/>
</dbReference>
<dbReference type="PROSITE" id="PS50068">
    <property type="entry name" value="LDLRA_2"/>
    <property type="match status" value="4"/>
</dbReference>
<evidence type="ECO:0000313" key="3">
    <source>
        <dbReference type="EMBL" id="KAJ3643504.1"/>
    </source>
</evidence>
<dbReference type="SUPFAM" id="SSF57424">
    <property type="entry name" value="LDL receptor-like module"/>
    <property type="match status" value="4"/>
</dbReference>
<gene>
    <name evidence="3" type="ORF">Zmor_026211</name>
</gene>
<name>A0AA38HTP4_9CUCU</name>
<dbReference type="InterPro" id="IPR023415">
    <property type="entry name" value="LDLR_class-A_CS"/>
</dbReference>
<dbReference type="EMBL" id="JALNTZ010000008">
    <property type="protein sequence ID" value="KAJ3643504.1"/>
    <property type="molecule type" value="Genomic_DNA"/>
</dbReference>
<dbReference type="AlphaFoldDB" id="A0AA38HTP4"/>
<dbReference type="PRINTS" id="PR00261">
    <property type="entry name" value="LDLRECEPTOR"/>
</dbReference>
<evidence type="ECO:0000256" key="2">
    <source>
        <dbReference type="PROSITE-ProRule" id="PRU00124"/>
    </source>
</evidence>
<keyword evidence="1 2" id="KW-1015">Disulfide bond</keyword>
<feature type="disulfide bond" evidence="2">
    <location>
        <begin position="247"/>
        <end position="262"/>
    </location>
</feature>
<dbReference type="Pfam" id="PF00057">
    <property type="entry name" value="Ldl_recept_a"/>
    <property type="match status" value="3"/>
</dbReference>
<protein>
    <submittedName>
        <fullName evidence="3">Uncharacterized protein</fullName>
    </submittedName>
</protein>
<dbReference type="Proteomes" id="UP001168821">
    <property type="component" value="Unassembled WGS sequence"/>
</dbReference>
<feature type="disulfide bond" evidence="2">
    <location>
        <begin position="334"/>
        <end position="349"/>
    </location>
</feature>
<feature type="disulfide bond" evidence="2">
    <location>
        <begin position="277"/>
        <end position="295"/>
    </location>
</feature>
<comment type="caution">
    <text evidence="2">Lacks conserved residue(s) required for the propagation of feature annotation.</text>
</comment>
<dbReference type="Gene3D" id="4.10.400.10">
    <property type="entry name" value="Low-density Lipoprotein Receptor"/>
    <property type="match status" value="4"/>
</dbReference>
<accession>A0AA38HTP4</accession>
<dbReference type="SMART" id="SM00192">
    <property type="entry name" value="LDLa"/>
    <property type="match status" value="4"/>
</dbReference>
<dbReference type="PANTHER" id="PTHR39069:SF1">
    <property type="entry name" value="ECDYSONE-INDUCIBLE GENE E1, ISOFORM A"/>
    <property type="match status" value="1"/>
</dbReference>
<organism evidence="3 4">
    <name type="scientific">Zophobas morio</name>
    <dbReference type="NCBI Taxonomy" id="2755281"/>
    <lineage>
        <taxon>Eukaryota</taxon>
        <taxon>Metazoa</taxon>
        <taxon>Ecdysozoa</taxon>
        <taxon>Arthropoda</taxon>
        <taxon>Hexapoda</taxon>
        <taxon>Insecta</taxon>
        <taxon>Pterygota</taxon>
        <taxon>Neoptera</taxon>
        <taxon>Endopterygota</taxon>
        <taxon>Coleoptera</taxon>
        <taxon>Polyphaga</taxon>
        <taxon>Cucujiformia</taxon>
        <taxon>Tenebrionidae</taxon>
        <taxon>Zophobas</taxon>
    </lineage>
</organism>
<evidence type="ECO:0000256" key="1">
    <source>
        <dbReference type="ARBA" id="ARBA00023157"/>
    </source>
</evidence>
<dbReference type="InterPro" id="IPR002172">
    <property type="entry name" value="LDrepeatLR_classA_rpt"/>
</dbReference>
<dbReference type="InterPro" id="IPR036055">
    <property type="entry name" value="LDL_receptor-like_sf"/>
</dbReference>
<reference evidence="3" key="1">
    <citation type="journal article" date="2023" name="G3 (Bethesda)">
        <title>Whole genome assemblies of Zophobas morio and Tenebrio molitor.</title>
        <authorList>
            <person name="Kaur S."/>
            <person name="Stinson S.A."/>
            <person name="diCenzo G.C."/>
        </authorList>
    </citation>
    <scope>NUCLEOTIDE SEQUENCE</scope>
    <source>
        <strain evidence="3">QUZm001</strain>
    </source>
</reference>
<feature type="disulfide bond" evidence="2">
    <location>
        <begin position="270"/>
        <end position="282"/>
    </location>
</feature>
<keyword evidence="4" id="KW-1185">Reference proteome</keyword>
<comment type="caution">
    <text evidence="3">The sequence shown here is derived from an EMBL/GenBank/DDBJ whole genome shotgun (WGS) entry which is preliminary data.</text>
</comment>
<dbReference type="CDD" id="cd00112">
    <property type="entry name" value="LDLa"/>
    <property type="match status" value="4"/>
</dbReference>
<sequence>MQLTMHILHYPIHLSPRSARPGNVCYSNAHCRLWTADSHCDFLIPNLFGRCQCNSPFRQVGDSCVRSAFQTKPPTTTTEADIDSNLIGGKFDKTTTARTTVVSSTLPTITTAMPRLNVSSTVTTIAPPATTGIRTRVDDAAEAVSLGLPCVTDLQCRAADPSSRCIDGLCDCTVRTNATGCSARNTGCIPGTFQCRSTGTCISWFFVCDGRKDCSDGSDEECLRSKCPAEAFACKSSSRCVSRAGRCDGVKDCPGGEDEEDCQATRKRGCPPNTFQCADGKCLPEYEFCNAIVGCSDGSDEPAHICRGRARRRLSEYCPLRCGNGRCRSSAIACSGRDGCGDGTDERNCSVCSK</sequence>
<proteinExistence type="predicted"/>
<dbReference type="PROSITE" id="PS01209">
    <property type="entry name" value="LDLRA_1"/>
    <property type="match status" value="2"/>
</dbReference>
<evidence type="ECO:0000313" key="4">
    <source>
        <dbReference type="Proteomes" id="UP001168821"/>
    </source>
</evidence>